<organism evidence="1 2">
    <name type="scientific">Flemingia macrophylla</name>
    <dbReference type="NCBI Taxonomy" id="520843"/>
    <lineage>
        <taxon>Eukaryota</taxon>
        <taxon>Viridiplantae</taxon>
        <taxon>Streptophyta</taxon>
        <taxon>Embryophyta</taxon>
        <taxon>Tracheophyta</taxon>
        <taxon>Spermatophyta</taxon>
        <taxon>Magnoliopsida</taxon>
        <taxon>eudicotyledons</taxon>
        <taxon>Gunneridae</taxon>
        <taxon>Pentapetalae</taxon>
        <taxon>rosids</taxon>
        <taxon>fabids</taxon>
        <taxon>Fabales</taxon>
        <taxon>Fabaceae</taxon>
        <taxon>Papilionoideae</taxon>
        <taxon>50 kb inversion clade</taxon>
        <taxon>NPAAA clade</taxon>
        <taxon>indigoferoid/millettioid clade</taxon>
        <taxon>Phaseoleae</taxon>
        <taxon>Flemingia</taxon>
    </lineage>
</organism>
<accession>A0ABD1LQ91</accession>
<keyword evidence="2" id="KW-1185">Reference proteome</keyword>
<evidence type="ECO:0000313" key="2">
    <source>
        <dbReference type="Proteomes" id="UP001603857"/>
    </source>
</evidence>
<name>A0ABD1LQ91_9FABA</name>
<proteinExistence type="predicted"/>
<reference evidence="1 2" key="1">
    <citation type="submission" date="2024-08" db="EMBL/GenBank/DDBJ databases">
        <title>Insights into the chromosomal genome structure of Flemingia macrophylla.</title>
        <authorList>
            <person name="Ding Y."/>
            <person name="Zhao Y."/>
            <person name="Bi W."/>
            <person name="Wu M."/>
            <person name="Zhao G."/>
            <person name="Gong Y."/>
            <person name="Li W."/>
            <person name="Zhang P."/>
        </authorList>
    </citation>
    <scope>NUCLEOTIDE SEQUENCE [LARGE SCALE GENOMIC DNA]</scope>
    <source>
        <strain evidence="1">DYQJB</strain>
        <tissue evidence="1">Leaf</tissue>
    </source>
</reference>
<sequence length="199" mass="22254">MQTLGGLLVSPVLVFYHKFLHLSLWFFLLMFMDFPSTFRFITKFMRFPPIGPRLAPIQLPLPPLIFLLCLRVLHVAKNGATDSSSNSKDQVFDIMSLKILALLGNGDKQASGKRWRYVRKIPPGAPTLGFSALEPSLCGSGAPAARPSAPAVWTFIPWHPRARRGTPMLGDHNEIGAPSPDVLPKRQWINPIWRPSNVY</sequence>
<dbReference type="AlphaFoldDB" id="A0ABD1LQ91"/>
<dbReference type="Proteomes" id="UP001603857">
    <property type="component" value="Unassembled WGS sequence"/>
</dbReference>
<gene>
    <name evidence="1" type="ORF">Fmac_024754</name>
</gene>
<dbReference type="EMBL" id="JBGMDY010000008">
    <property type="protein sequence ID" value="KAL2325696.1"/>
    <property type="molecule type" value="Genomic_DNA"/>
</dbReference>
<evidence type="ECO:0000313" key="1">
    <source>
        <dbReference type="EMBL" id="KAL2325696.1"/>
    </source>
</evidence>
<protein>
    <submittedName>
        <fullName evidence="1">Uncharacterized protein</fullName>
    </submittedName>
</protein>
<comment type="caution">
    <text evidence="1">The sequence shown here is derived from an EMBL/GenBank/DDBJ whole genome shotgun (WGS) entry which is preliminary data.</text>
</comment>